<organism evidence="1 2">
    <name type="scientific">Pendulispora rubella</name>
    <dbReference type="NCBI Taxonomy" id="2741070"/>
    <lineage>
        <taxon>Bacteria</taxon>
        <taxon>Pseudomonadati</taxon>
        <taxon>Myxococcota</taxon>
        <taxon>Myxococcia</taxon>
        <taxon>Myxococcales</taxon>
        <taxon>Sorangiineae</taxon>
        <taxon>Pendulisporaceae</taxon>
        <taxon>Pendulispora</taxon>
    </lineage>
</organism>
<sequence>MAASIPRPGVEVLQTFRSVSPTVDVPALVPCCIGVCRQIVDALAQDGTPNREAVVPLHAQFTAAPALGTPAVYTGLDGFHLVVSLNSGPNLAIPFVGVQLTPAQVVAQVLAAFSGAGVSAYTAEVLGNTWRLRSVAANEFQNIHVIGPNPTGQAPNASDAEVLAIFQLGADRVYAGASFYTQRITNITLASFPDPRKNLSQLTFEASSVRAFLVLGGNAGLTEVRRDQTFLRQGLGSPASIVGTVDLTTLQYGAGGVLDKKTLVLNVNGVNPPLTITFAAPASASAALAQINAVIGAVANAVLDAGNRLVLQTIAIGPQSRLVLGAGSAHAVLGITGASAGGPALRAIDSGAASAVTPLVQAPGANFVAPATAASLVGTATLSMVPDGQTLAVDDGTGPQTLTFMGADSPLTILLQVNGMFGLAGGGLLTASMTAAQHLVLTNARLGIESQIQVLGGTALAALGLGVSSVRGSPYPVRSGDALYAGGTLVGTVTQPAPGGNADQLKLDRLIAVSPNVALSYYLLASGLPAPNRPTPDLLVDAAGNVTLKNDLVRDIQGTTSPVRTQIAIAYKAVRRDVSALGKNGGLLRYDDTTTLENELGPISPENPLALALYLALLNAPGTQVTGLGVDAASRAEPYGTVEAFVRAAEFLEAYEVYATAPLTHNTTVGQVFRAHVDAMSEPEQKGERITLFNPERPLSRVDRLVASGTGDSAAAPNTFDTSVANLSSLLLAMGITAVGAVAVAAGIYLNVGDGSRYAIVDVTGSRVTVKTAGFLPGENDDAFYAVTPLPGPLISHVFAVSVRGAPLVRLDGSPDKDAMALTYQQLAQGVLDRRFWQVIPDKCAVTLQGVEQQIEGFYVAAAVAGMIAAQPPQQSFTNFPITGFTRVIGSNGYFSEKQLDIVAGGGNIVIVQDAAGAPLTARMALTTDMTSVQTRTDSIVKAVDMMAKILRLGVRNFIGRFNISQGLLDSLSHVIQGLFDFAKAHEIILDANLNNLIQDADEPDRLLLDTTLEVAYPFNYLRVTIAI</sequence>
<proteinExistence type="predicted"/>
<keyword evidence="2" id="KW-1185">Reference proteome</keyword>
<evidence type="ECO:0000313" key="1">
    <source>
        <dbReference type="EMBL" id="WXB02098.1"/>
    </source>
</evidence>
<dbReference type="Proteomes" id="UP001374803">
    <property type="component" value="Chromosome"/>
</dbReference>
<dbReference type="EMBL" id="CP089983">
    <property type="protein sequence ID" value="WXB02098.1"/>
    <property type="molecule type" value="Genomic_DNA"/>
</dbReference>
<protein>
    <recommendedName>
        <fullName evidence="3">Phage tail sheath protein</fullName>
    </recommendedName>
</protein>
<gene>
    <name evidence="1" type="ORF">LVJ94_34940</name>
</gene>
<accession>A0ABZ2KWE5</accession>
<dbReference type="RefSeq" id="WP_394831723.1">
    <property type="nucleotide sequence ID" value="NZ_CP089929.1"/>
</dbReference>
<evidence type="ECO:0000313" key="2">
    <source>
        <dbReference type="Proteomes" id="UP001374803"/>
    </source>
</evidence>
<evidence type="ECO:0008006" key="3">
    <source>
        <dbReference type="Google" id="ProtNLM"/>
    </source>
</evidence>
<reference evidence="1" key="1">
    <citation type="submission" date="2021-12" db="EMBL/GenBank/DDBJ databases">
        <title>Discovery of the Pendulisporaceae a myxobacterial family with distinct sporulation behavior and unique specialized metabolism.</title>
        <authorList>
            <person name="Garcia R."/>
            <person name="Popoff A."/>
            <person name="Bader C.D."/>
            <person name="Loehr J."/>
            <person name="Walesch S."/>
            <person name="Walt C."/>
            <person name="Boldt J."/>
            <person name="Bunk B."/>
            <person name="Haeckl F.J.F.P.J."/>
            <person name="Gunesch A.P."/>
            <person name="Birkelbach J."/>
            <person name="Nuebel U."/>
            <person name="Pietschmann T."/>
            <person name="Bach T."/>
            <person name="Mueller R."/>
        </authorList>
    </citation>
    <scope>NUCLEOTIDE SEQUENCE</scope>
    <source>
        <strain evidence="1">MSr11367</strain>
    </source>
</reference>
<name>A0ABZ2KWE5_9BACT</name>